<protein>
    <submittedName>
        <fullName evidence="1">Uncharacterized protein</fullName>
    </submittedName>
</protein>
<dbReference type="AlphaFoldDB" id="A0A261G913"/>
<gene>
    <name evidence="1" type="ORF">BAQU_0557</name>
</gene>
<accession>A0A261G913</accession>
<sequence>MDSRNDGFSSYMFLLADIGTCGLPYEQHR</sequence>
<comment type="caution">
    <text evidence="1">The sequence shown here is derived from an EMBL/GenBank/DDBJ whole genome shotgun (WGS) entry which is preliminary data.</text>
</comment>
<dbReference type="EMBL" id="MWXA01000003">
    <property type="protein sequence ID" value="OZG67912.1"/>
    <property type="molecule type" value="Genomic_DNA"/>
</dbReference>
<evidence type="ECO:0000313" key="2">
    <source>
        <dbReference type="Proteomes" id="UP000216451"/>
    </source>
</evidence>
<evidence type="ECO:0000313" key="1">
    <source>
        <dbReference type="EMBL" id="OZG67912.1"/>
    </source>
</evidence>
<proteinExistence type="predicted"/>
<reference evidence="1 2" key="1">
    <citation type="journal article" date="2017" name="BMC Genomics">
        <title>Comparative genomic and phylogenomic analyses of the Bifidobacteriaceae family.</title>
        <authorList>
            <person name="Lugli G.A."/>
            <person name="Milani C."/>
            <person name="Turroni F."/>
            <person name="Duranti S."/>
            <person name="Mancabelli L."/>
            <person name="Mangifesta M."/>
            <person name="Ferrario C."/>
            <person name="Modesto M."/>
            <person name="Mattarelli P."/>
            <person name="Jiri K."/>
            <person name="van Sinderen D."/>
            <person name="Ventura M."/>
        </authorList>
    </citation>
    <scope>NUCLEOTIDE SEQUENCE [LARGE SCALE GENOMIC DNA]</scope>
    <source>
        <strain evidence="1 2">LMG 28769</strain>
    </source>
</reference>
<dbReference type="Proteomes" id="UP000216451">
    <property type="component" value="Unassembled WGS sequence"/>
</dbReference>
<name>A0A261G913_9BIFI</name>
<organism evidence="1 2">
    <name type="scientific">Bifidobacterium aquikefiri</name>
    <dbReference type="NCBI Taxonomy" id="1653207"/>
    <lineage>
        <taxon>Bacteria</taxon>
        <taxon>Bacillati</taxon>
        <taxon>Actinomycetota</taxon>
        <taxon>Actinomycetes</taxon>
        <taxon>Bifidobacteriales</taxon>
        <taxon>Bifidobacteriaceae</taxon>
        <taxon>Bifidobacterium</taxon>
    </lineage>
</organism>
<keyword evidence="2" id="KW-1185">Reference proteome</keyword>